<evidence type="ECO:0000313" key="3">
    <source>
        <dbReference type="Proteomes" id="UP000250043"/>
    </source>
</evidence>
<sequence length="271" mass="30404">MLLDDDQSSVDLCQEQLFVKRRRCAHLIPQSLVGWLGLCAIVIGISDIFAMLYVSHLLRTLYPDPSVDNSQLEIANQYIGLADLYASGKFNASTIAPILVEPRAVGQVYRDHPDQLALIHAHEHITQLGTVSPREQHLLVNPNTHTIAQFRAVDFGMEDCSLVIKLPNEGELLEGGLQWNMGAGSNFVVHALDAKTPLDLRKLSWRTRPARLREIARFAPRAGEESFVARLPYKWSSLHTFEVSCASDCLLDVRSTHNGTWGVWLYQHQTV</sequence>
<gene>
    <name evidence="2" type="ORF">OBBRIDRAFT_784745</name>
</gene>
<protein>
    <recommendedName>
        <fullName evidence="4">Ubiquitin 3 binding protein But2 C-terminal domain-containing protein</fullName>
    </recommendedName>
</protein>
<evidence type="ECO:0000313" key="2">
    <source>
        <dbReference type="EMBL" id="OCH85540.1"/>
    </source>
</evidence>
<evidence type="ECO:0008006" key="4">
    <source>
        <dbReference type="Google" id="ProtNLM"/>
    </source>
</evidence>
<name>A0A8E2DF34_9APHY</name>
<dbReference type="OrthoDB" id="61113at2759"/>
<reference evidence="2 3" key="1">
    <citation type="submission" date="2016-07" db="EMBL/GenBank/DDBJ databases">
        <title>Draft genome of the white-rot fungus Obba rivulosa 3A-2.</title>
        <authorList>
            <consortium name="DOE Joint Genome Institute"/>
            <person name="Miettinen O."/>
            <person name="Riley R."/>
            <person name="Acob R."/>
            <person name="Barry K."/>
            <person name="Cullen D."/>
            <person name="De Vries R."/>
            <person name="Hainaut M."/>
            <person name="Hatakka A."/>
            <person name="Henrissat B."/>
            <person name="Hilden K."/>
            <person name="Kuo R."/>
            <person name="Labutti K."/>
            <person name="Lipzen A."/>
            <person name="Makela M.R."/>
            <person name="Sandor L."/>
            <person name="Spatafora J.W."/>
            <person name="Grigoriev I.V."/>
            <person name="Hibbett D.S."/>
        </authorList>
    </citation>
    <scope>NUCLEOTIDE SEQUENCE [LARGE SCALE GENOMIC DNA]</scope>
    <source>
        <strain evidence="2 3">3A-2</strain>
    </source>
</reference>
<keyword evidence="1" id="KW-0472">Membrane</keyword>
<dbReference type="EMBL" id="KV722578">
    <property type="protein sequence ID" value="OCH85540.1"/>
    <property type="molecule type" value="Genomic_DNA"/>
</dbReference>
<dbReference type="Proteomes" id="UP000250043">
    <property type="component" value="Unassembled WGS sequence"/>
</dbReference>
<dbReference type="AlphaFoldDB" id="A0A8E2DF34"/>
<organism evidence="2 3">
    <name type="scientific">Obba rivulosa</name>
    <dbReference type="NCBI Taxonomy" id="1052685"/>
    <lineage>
        <taxon>Eukaryota</taxon>
        <taxon>Fungi</taxon>
        <taxon>Dikarya</taxon>
        <taxon>Basidiomycota</taxon>
        <taxon>Agaricomycotina</taxon>
        <taxon>Agaricomycetes</taxon>
        <taxon>Polyporales</taxon>
        <taxon>Gelatoporiaceae</taxon>
        <taxon>Obba</taxon>
    </lineage>
</organism>
<evidence type="ECO:0000256" key="1">
    <source>
        <dbReference type="SAM" id="Phobius"/>
    </source>
</evidence>
<keyword evidence="1" id="KW-0812">Transmembrane</keyword>
<accession>A0A8E2DF34</accession>
<proteinExistence type="predicted"/>
<keyword evidence="1" id="KW-1133">Transmembrane helix</keyword>
<feature type="transmembrane region" description="Helical" evidence="1">
    <location>
        <begin position="32"/>
        <end position="54"/>
    </location>
</feature>
<keyword evidence="3" id="KW-1185">Reference proteome</keyword>